<accession>A0A9W8MLB4</accession>
<reference evidence="1" key="1">
    <citation type="submission" date="2022-06" db="EMBL/GenBank/DDBJ databases">
        <title>Genome Sequence of Candolleomyces eurysporus.</title>
        <authorList>
            <person name="Buettner E."/>
        </authorList>
    </citation>
    <scope>NUCLEOTIDE SEQUENCE</scope>
    <source>
        <strain evidence="1">VTCC 930004</strain>
    </source>
</reference>
<keyword evidence="2" id="KW-1185">Reference proteome</keyword>
<dbReference type="OrthoDB" id="2744543at2759"/>
<organism evidence="1 2">
    <name type="scientific">Candolleomyces eurysporus</name>
    <dbReference type="NCBI Taxonomy" id="2828524"/>
    <lineage>
        <taxon>Eukaryota</taxon>
        <taxon>Fungi</taxon>
        <taxon>Dikarya</taxon>
        <taxon>Basidiomycota</taxon>
        <taxon>Agaricomycotina</taxon>
        <taxon>Agaricomycetes</taxon>
        <taxon>Agaricomycetidae</taxon>
        <taxon>Agaricales</taxon>
        <taxon>Agaricineae</taxon>
        <taxon>Psathyrellaceae</taxon>
        <taxon>Candolleomyces</taxon>
    </lineage>
</organism>
<evidence type="ECO:0000313" key="1">
    <source>
        <dbReference type="EMBL" id="KAJ2934192.1"/>
    </source>
</evidence>
<dbReference type="AlphaFoldDB" id="A0A9W8MLB4"/>
<feature type="non-terminal residue" evidence="1">
    <location>
        <position position="130"/>
    </location>
</feature>
<sequence>MELSIFHLPLDIARGHIDKRFLTTLAGLDEDKKVSLLEDKDIWITVKKWEAAFANDPFYNYLREGKKPTFQEKLHTRMNMSFEFFVWRRTKIAITVDHGSSVVVAYAFQASLSSSEARLTVVKHSTFKGS</sequence>
<dbReference type="Proteomes" id="UP001140091">
    <property type="component" value="Unassembled WGS sequence"/>
</dbReference>
<gene>
    <name evidence="1" type="ORF">H1R20_g2930</name>
</gene>
<dbReference type="EMBL" id="JANBPK010000725">
    <property type="protein sequence ID" value="KAJ2934192.1"/>
    <property type="molecule type" value="Genomic_DNA"/>
</dbReference>
<name>A0A9W8MLB4_9AGAR</name>
<proteinExistence type="predicted"/>
<comment type="caution">
    <text evidence="1">The sequence shown here is derived from an EMBL/GenBank/DDBJ whole genome shotgun (WGS) entry which is preliminary data.</text>
</comment>
<protein>
    <submittedName>
        <fullName evidence="1">Uncharacterized protein</fullName>
    </submittedName>
</protein>
<evidence type="ECO:0000313" key="2">
    <source>
        <dbReference type="Proteomes" id="UP001140091"/>
    </source>
</evidence>